<feature type="region of interest" description="Disordered" evidence="1">
    <location>
        <begin position="1"/>
        <end position="41"/>
    </location>
</feature>
<gene>
    <name evidence="2" type="ordered locus">ECSE_P1-0032</name>
</gene>
<reference evidence="2 3" key="1">
    <citation type="journal article" date="2008" name="DNA Res.">
        <title>Complete genome sequence and comparative analysis of the wild-type commensal Escherichia coli strain SE11 isolated from a healthy adult.</title>
        <authorList>
            <person name="Oshima K."/>
            <person name="Toh H."/>
            <person name="Ogura Y."/>
            <person name="Sasamoto H."/>
            <person name="Morita H."/>
            <person name="Park S.-H."/>
            <person name="Ooka T."/>
            <person name="Iyoda S."/>
            <person name="Taylor T.D."/>
            <person name="Hayashi T."/>
            <person name="Itoh K."/>
            <person name="Hattori M."/>
        </authorList>
    </citation>
    <scope>NUCLEOTIDE SEQUENCE [LARGE SCALE GENOMIC DNA]</scope>
    <source>
        <strain evidence="2 3">SE11</strain>
    </source>
</reference>
<proteinExistence type="predicted"/>
<evidence type="ECO:0000256" key="1">
    <source>
        <dbReference type="SAM" id="MobiDB-lite"/>
    </source>
</evidence>
<geneLocation type="plasmid" evidence="2 3">
    <name>pSE11-1</name>
</geneLocation>
<protein>
    <submittedName>
        <fullName evidence="2">Uncharacterized protein</fullName>
    </submittedName>
</protein>
<organism evidence="2 3">
    <name type="scientific">Escherichia coli (strain SE11)</name>
    <dbReference type="NCBI Taxonomy" id="409438"/>
    <lineage>
        <taxon>Bacteria</taxon>
        <taxon>Pseudomonadati</taxon>
        <taxon>Pseudomonadota</taxon>
        <taxon>Gammaproteobacteria</taxon>
        <taxon>Enterobacterales</taxon>
        <taxon>Enterobacteriaceae</taxon>
        <taxon>Escherichia</taxon>
    </lineage>
</organism>
<dbReference type="Proteomes" id="UP000008199">
    <property type="component" value="Plasmid pSE11-1"/>
</dbReference>
<feature type="compositionally biased region" description="Basic and acidic residues" evidence="1">
    <location>
        <begin position="27"/>
        <end position="36"/>
    </location>
</feature>
<dbReference type="EMBL" id="AP009241">
    <property type="protein sequence ID" value="BAG80235.1"/>
    <property type="molecule type" value="Genomic_DNA"/>
</dbReference>
<sequence length="69" mass="7588">MATPCRRPLNGPSDVPADSWHFRPQRQKADLRDLDTSRSASSRSVFRLSITTVPAGRRAISAKLSPPVT</sequence>
<dbReference type="KEGG" id="ecy:ECSE_P1-0032"/>
<evidence type="ECO:0000313" key="3">
    <source>
        <dbReference type="Proteomes" id="UP000008199"/>
    </source>
</evidence>
<dbReference type="AlphaFoldDB" id="A0A979H0J8"/>
<evidence type="ECO:0000313" key="2">
    <source>
        <dbReference type="EMBL" id="BAG80235.1"/>
    </source>
</evidence>
<keyword evidence="2" id="KW-0614">Plasmid</keyword>
<name>A0A979H0J8_ECOSE</name>
<accession>A0A979H0J8</accession>